<dbReference type="PROSITE" id="PS51379">
    <property type="entry name" value="4FE4S_FER_2"/>
    <property type="match status" value="4"/>
</dbReference>
<keyword evidence="9" id="KW-1185">Reference proteome</keyword>
<dbReference type="SUPFAM" id="SSF54862">
    <property type="entry name" value="4Fe-4S ferredoxins"/>
    <property type="match status" value="1"/>
</dbReference>
<feature type="binding site" evidence="6">
    <location>
        <position position="146"/>
    </location>
    <ligand>
        <name>[4Fe-4S] cluster</name>
        <dbReference type="ChEBI" id="CHEBI:49883"/>
        <label>3</label>
    </ligand>
</feature>
<dbReference type="InterPro" id="IPR050157">
    <property type="entry name" value="PSI_iron-sulfur_center"/>
</dbReference>
<dbReference type="PANTHER" id="PTHR24960">
    <property type="entry name" value="PHOTOSYSTEM I IRON-SULFUR CENTER-RELATED"/>
    <property type="match status" value="1"/>
</dbReference>
<feature type="domain" description="4Fe-4S ferredoxin-type" evidence="7">
    <location>
        <begin position="134"/>
        <end position="163"/>
    </location>
</feature>
<name>A0ABS7EKT5_9GAMM</name>
<protein>
    <recommendedName>
        <fullName evidence="6">Ferredoxin-type protein NapF</fullName>
    </recommendedName>
</protein>
<feature type="binding site" evidence="6">
    <location>
        <position position="143"/>
    </location>
    <ligand>
        <name>[4Fe-4S] cluster</name>
        <dbReference type="ChEBI" id="CHEBI:49883"/>
        <label>3</label>
    </ligand>
</feature>
<evidence type="ECO:0000256" key="2">
    <source>
        <dbReference type="ARBA" id="ARBA00022723"/>
    </source>
</evidence>
<dbReference type="Gene3D" id="3.30.70.20">
    <property type="match status" value="2"/>
</dbReference>
<keyword evidence="1 6" id="KW-0004">4Fe-4S</keyword>
<dbReference type="InterPro" id="IPR017896">
    <property type="entry name" value="4Fe4S_Fe-S-bd"/>
</dbReference>
<dbReference type="NCBIfam" id="TIGR00402">
    <property type="entry name" value="napF"/>
    <property type="match status" value="1"/>
</dbReference>
<dbReference type="Pfam" id="PF13187">
    <property type="entry name" value="Fer4_9"/>
    <property type="match status" value="1"/>
</dbReference>
<comment type="similarity">
    <text evidence="6">Belongs to the NapF family.</text>
</comment>
<dbReference type="PROSITE" id="PS00198">
    <property type="entry name" value="4FE4S_FER_1"/>
    <property type="match status" value="2"/>
</dbReference>
<feature type="domain" description="4Fe-4S ferredoxin-type" evidence="7">
    <location>
        <begin position="27"/>
        <end position="57"/>
    </location>
</feature>
<sequence>MMAADPARRALLRGRVAKTLIIRPPWAVAEADFTDSCSRCGDCVEVCPTNIIVKGSGGFPEIDFSKGAGECELCERCVVACTDNALSLNEQPWQWQLTLNDGACLAHQGVACRSCGEYCPTRAIQFKPQIGGHFVPSLNTEICNGCGACISPCPTNALEAKQVG</sequence>
<keyword evidence="6" id="KW-0963">Cytoplasm</keyword>
<keyword evidence="2 6" id="KW-0479">Metal-binding</keyword>
<feature type="binding site" evidence="6">
    <location>
        <position position="149"/>
    </location>
    <ligand>
        <name>[4Fe-4S] cluster</name>
        <dbReference type="ChEBI" id="CHEBI:49883"/>
        <label>3</label>
    </ligand>
</feature>
<reference evidence="8" key="1">
    <citation type="submission" date="2021-07" db="EMBL/GenBank/DDBJ databases">
        <title>Neiella marina sp. nov., isolated from the intestinal content of sea cucumber Apostichopus japonicus.</title>
        <authorList>
            <person name="Bai X."/>
        </authorList>
    </citation>
    <scope>NUCLEOTIDE SEQUENCE</scope>
    <source>
        <strain evidence="8">126</strain>
    </source>
</reference>
<accession>A0ABS7EKT5</accession>
<feature type="binding site" evidence="6">
    <location>
        <position position="81"/>
    </location>
    <ligand>
        <name>[4Fe-4S] cluster</name>
        <dbReference type="ChEBI" id="CHEBI:49883"/>
        <label>2</label>
    </ligand>
</feature>
<feature type="binding site" evidence="6">
    <location>
        <position position="40"/>
    </location>
    <ligand>
        <name>[4Fe-4S] cluster</name>
        <dbReference type="ChEBI" id="CHEBI:49883"/>
        <label>1</label>
    </ligand>
</feature>
<comment type="subcellular location">
    <subcellularLocation>
        <location evidence="6">Cytoplasm</location>
    </subcellularLocation>
</comment>
<comment type="subunit">
    <text evidence="6">Interacts with the cytoplasmic NapA precursor.</text>
</comment>
<dbReference type="CDD" id="cd10564">
    <property type="entry name" value="NapF_like"/>
    <property type="match status" value="1"/>
</dbReference>
<dbReference type="InterPro" id="IPR004496">
    <property type="entry name" value="NapF"/>
</dbReference>
<feature type="domain" description="4Fe-4S ferredoxin-type" evidence="7">
    <location>
        <begin position="95"/>
        <end position="129"/>
    </location>
</feature>
<feature type="binding site" evidence="6">
    <location>
        <position position="37"/>
    </location>
    <ligand>
        <name>[4Fe-4S] cluster</name>
        <dbReference type="ChEBI" id="CHEBI:49883"/>
        <label>1</label>
    </ligand>
</feature>
<feature type="binding site" evidence="6">
    <location>
        <position position="77"/>
    </location>
    <ligand>
        <name>[4Fe-4S] cluster</name>
        <dbReference type="ChEBI" id="CHEBI:49883"/>
        <label>2</label>
    </ligand>
</feature>
<dbReference type="InterPro" id="IPR017900">
    <property type="entry name" value="4Fe4S_Fe_S_CS"/>
</dbReference>
<dbReference type="Pfam" id="PF12838">
    <property type="entry name" value="Fer4_7"/>
    <property type="match status" value="1"/>
</dbReference>
<comment type="function">
    <text evidence="6">Could be involved in the maturation of NapA, the catalytic subunit of the periplasmic nitrate reductase, before its export into the periplasm.</text>
</comment>
<dbReference type="EMBL" id="JAHZSS010000037">
    <property type="protein sequence ID" value="MBW8192963.1"/>
    <property type="molecule type" value="Genomic_DNA"/>
</dbReference>
<feature type="binding site" evidence="6">
    <location>
        <position position="71"/>
    </location>
    <ligand>
        <name>[4Fe-4S] cluster</name>
        <dbReference type="ChEBI" id="CHEBI:49883"/>
        <label>2</label>
    </ligand>
</feature>
<feature type="domain" description="4Fe-4S ferredoxin-type" evidence="7">
    <location>
        <begin position="58"/>
        <end position="91"/>
    </location>
</feature>
<feature type="binding site" evidence="6">
    <location>
        <position position="153"/>
    </location>
    <ligand>
        <name>[4Fe-4S] cluster</name>
        <dbReference type="ChEBI" id="CHEBI:49883"/>
        <label>3</label>
    </ligand>
</feature>
<keyword evidence="4 6" id="KW-0408">Iron</keyword>
<gene>
    <name evidence="6 8" type="primary">napF</name>
    <name evidence="8" type="ORF">K0504_18175</name>
</gene>
<feature type="binding site" evidence="6">
    <location>
        <position position="47"/>
    </location>
    <ligand>
        <name>[4Fe-4S] cluster</name>
        <dbReference type="ChEBI" id="CHEBI:49883"/>
        <label>1</label>
    </ligand>
</feature>
<evidence type="ECO:0000259" key="7">
    <source>
        <dbReference type="PROSITE" id="PS51379"/>
    </source>
</evidence>
<organism evidence="8 9">
    <name type="scientific">Neiella holothuriorum</name>
    <dbReference type="NCBI Taxonomy" id="2870530"/>
    <lineage>
        <taxon>Bacteria</taxon>
        <taxon>Pseudomonadati</taxon>
        <taxon>Pseudomonadota</taxon>
        <taxon>Gammaproteobacteria</taxon>
        <taxon>Alteromonadales</taxon>
        <taxon>Echinimonadaceae</taxon>
        <taxon>Neiella</taxon>
    </lineage>
</organism>
<keyword evidence="3 6" id="KW-0677">Repeat</keyword>
<evidence type="ECO:0000256" key="4">
    <source>
        <dbReference type="ARBA" id="ARBA00023004"/>
    </source>
</evidence>
<evidence type="ECO:0000313" key="8">
    <source>
        <dbReference type="EMBL" id="MBW8192963.1"/>
    </source>
</evidence>
<evidence type="ECO:0000256" key="5">
    <source>
        <dbReference type="ARBA" id="ARBA00023014"/>
    </source>
</evidence>
<dbReference type="HAMAP" id="MF_02201">
    <property type="entry name" value="NapF"/>
    <property type="match status" value="1"/>
</dbReference>
<feature type="binding site" evidence="6">
    <location>
        <position position="43"/>
    </location>
    <ligand>
        <name>[4Fe-4S] cluster</name>
        <dbReference type="ChEBI" id="CHEBI:49883"/>
        <label>1</label>
    </ligand>
</feature>
<comment type="cofactor">
    <cofactor evidence="6">
        <name>[4Fe-4S] cluster</name>
        <dbReference type="ChEBI" id="CHEBI:49883"/>
    </cofactor>
</comment>
<proteinExistence type="inferred from homology"/>
<keyword evidence="5 6" id="KW-0411">Iron-sulfur</keyword>
<dbReference type="Proteomes" id="UP001166251">
    <property type="component" value="Unassembled WGS sequence"/>
</dbReference>
<feature type="binding site" evidence="6">
    <location>
        <position position="74"/>
    </location>
    <ligand>
        <name>[4Fe-4S] cluster</name>
        <dbReference type="ChEBI" id="CHEBI:49883"/>
        <label>2</label>
    </ligand>
</feature>
<evidence type="ECO:0000256" key="6">
    <source>
        <dbReference type="HAMAP-Rule" id="MF_02201"/>
    </source>
</evidence>
<evidence type="ECO:0000256" key="1">
    <source>
        <dbReference type="ARBA" id="ARBA00022485"/>
    </source>
</evidence>
<evidence type="ECO:0000313" key="9">
    <source>
        <dbReference type="Proteomes" id="UP001166251"/>
    </source>
</evidence>
<comment type="caution">
    <text evidence="8">The sequence shown here is derived from an EMBL/GenBank/DDBJ whole genome shotgun (WGS) entry which is preliminary data.</text>
</comment>
<dbReference type="PANTHER" id="PTHR24960:SF85">
    <property type="entry name" value="POLYFERREDOXIN PROTEIN VHUB"/>
    <property type="match status" value="1"/>
</dbReference>
<evidence type="ECO:0000256" key="3">
    <source>
        <dbReference type="ARBA" id="ARBA00022737"/>
    </source>
</evidence>